<evidence type="ECO:0000313" key="2">
    <source>
        <dbReference type="Proteomes" id="UP001059824"/>
    </source>
</evidence>
<proteinExistence type="predicted"/>
<evidence type="ECO:0000313" key="1">
    <source>
        <dbReference type="EMBL" id="QHN43077.1"/>
    </source>
</evidence>
<protein>
    <submittedName>
        <fullName evidence="1">Uncharacterized protein</fullName>
    </submittedName>
</protein>
<sequence>MPSLLQKTLNLLVGTEPASADMAVHLPKTAEKTQKPLKRPFQKLTERELIQLESDIGAQLFGSVPKGHRREFFNLDLSTWIWYDEWNDAMTGQRMNMTIRYEVHENGILKVQEGARYNFIEGQELENFMAAIHLYYERVARELYHIEPQHQHPLQAHTV</sequence>
<dbReference type="Proteomes" id="UP001059824">
    <property type="component" value="Chromosome"/>
</dbReference>
<name>A0A857MUK4_9BACT</name>
<keyword evidence="2" id="KW-1185">Reference proteome</keyword>
<dbReference type="AlphaFoldDB" id="A0A857MUK4"/>
<dbReference type="KEGG" id="mama:GII36_04435"/>
<reference evidence="1" key="1">
    <citation type="journal article" date="2021" name="Nat. Microbiol.">
        <title>Cocultivation of an ultrasmall environmental parasitic bacterium with lytic ability against bacteria associated with wastewater foams.</title>
        <authorList>
            <person name="Batinovic S."/>
            <person name="Rose J.J.A."/>
            <person name="Ratcliffe J."/>
            <person name="Seviour R.J."/>
            <person name="Petrovski S."/>
        </authorList>
    </citation>
    <scope>NUCLEOTIDE SEQUENCE</scope>
    <source>
        <strain evidence="1">JR1</strain>
    </source>
</reference>
<accession>A0A857MUK4</accession>
<dbReference type="EMBL" id="CP045921">
    <property type="protein sequence ID" value="QHN43077.1"/>
    <property type="molecule type" value="Genomic_DNA"/>
</dbReference>
<gene>
    <name evidence="1" type="ORF">GII36_04435</name>
</gene>
<dbReference type="RefSeq" id="WP_260762888.1">
    <property type="nucleotide sequence ID" value="NZ_CP045921.1"/>
</dbReference>
<organism evidence="1 2">
    <name type="scientific">Candidatus Mycosynbacter amalyticus</name>
    <dbReference type="NCBI Taxonomy" id="2665156"/>
    <lineage>
        <taxon>Bacteria</taxon>
        <taxon>Candidatus Saccharimonadota</taxon>
        <taxon>Candidatus Saccharimonadota incertae sedis</taxon>
        <taxon>Candidatus Mycosynbacter</taxon>
    </lineage>
</organism>